<evidence type="ECO:0000256" key="9">
    <source>
        <dbReference type="ARBA" id="ARBA00040345"/>
    </source>
</evidence>
<evidence type="ECO:0000256" key="8">
    <source>
        <dbReference type="ARBA" id="ARBA00038120"/>
    </source>
</evidence>
<dbReference type="Pfam" id="PF00535">
    <property type="entry name" value="Glycos_transf_2"/>
    <property type="match status" value="1"/>
</dbReference>
<reference evidence="12 13" key="1">
    <citation type="journal article" date="2020" name="J. Appl. Phycol.">
        <title>Morphological changes and genome evolution in Raphidiopsis raciborskii CS-506 after 23 years in culture.</title>
        <authorList>
            <person name="Willis A."/>
            <person name="Bent S.J."/>
            <person name="Jameson I.D."/>
        </authorList>
    </citation>
    <scope>NUCLEOTIDE SEQUENCE [LARGE SCALE GENOMIC DNA]</scope>
    <source>
        <strain evidence="12 13">CS-506_A</strain>
    </source>
</reference>
<keyword evidence="4 12" id="KW-0808">Transferase</keyword>
<dbReference type="Proteomes" id="UP000538075">
    <property type="component" value="Unassembled WGS sequence"/>
</dbReference>
<keyword evidence="10" id="KW-1133">Transmembrane helix</keyword>
<dbReference type="PANTHER" id="PTHR43646:SF2">
    <property type="entry name" value="GLYCOSYLTRANSFERASE 2-LIKE DOMAIN-CONTAINING PROTEIN"/>
    <property type="match status" value="1"/>
</dbReference>
<dbReference type="InterPro" id="IPR001173">
    <property type="entry name" value="Glyco_trans_2-like"/>
</dbReference>
<evidence type="ECO:0000256" key="5">
    <source>
        <dbReference type="ARBA" id="ARBA00023136"/>
    </source>
</evidence>
<evidence type="ECO:0000256" key="4">
    <source>
        <dbReference type="ARBA" id="ARBA00022679"/>
    </source>
</evidence>
<sequence>MSKEEITTVSIVITTFNEGENLDSLLRDISKQEVDGLKVEIILLEAGSYSEERAIYHLGDLGKYLKFIHAPNLSRTKSLNKLFELSEGELIIRLDARSHIASDYIKRIVELSSSTGSENVGGVMSPIGRTPDQQLIADIMRHPFSFGGAKFRNHSYSGLVDSVYLGAFRKSICKFGSNWFDEVHPGISEDSDLNYRIRRNGGKVYMDSSIIVQYFPRENLSKFFKLCFNFGVGRGLFLCKYRTLTATRQIFPIAVVFLMLFLGAFGFYHVVFHYILIGLFLIYELLVGFFSLSLKKDLPFTIKAMIGFSGCHFFYSFGILLSPYYYIQNLRFAS</sequence>
<comment type="pathway">
    <text evidence="7">Carotenoid biosynthesis; staphyloxanthin biosynthesis; staphyloxanthin from farnesyl diphosphate: step 4/5.</text>
</comment>
<gene>
    <name evidence="12" type="ORF">FHK98_03500</name>
</gene>
<protein>
    <recommendedName>
        <fullName evidence="9">4,4'-diaponeurosporenoate glycosyltransferase</fullName>
    </recommendedName>
</protein>
<comment type="caution">
    <text evidence="12">The sequence shown here is derived from an EMBL/GenBank/DDBJ whole genome shotgun (WGS) entry which is preliminary data.</text>
</comment>
<evidence type="ECO:0000256" key="3">
    <source>
        <dbReference type="ARBA" id="ARBA00022676"/>
    </source>
</evidence>
<evidence type="ECO:0000256" key="6">
    <source>
        <dbReference type="ARBA" id="ARBA00037281"/>
    </source>
</evidence>
<evidence type="ECO:0000313" key="13">
    <source>
        <dbReference type="Proteomes" id="UP000538075"/>
    </source>
</evidence>
<feature type="domain" description="Glycosyltransferase 2-like" evidence="11">
    <location>
        <begin position="10"/>
        <end position="162"/>
    </location>
</feature>
<evidence type="ECO:0000256" key="10">
    <source>
        <dbReference type="SAM" id="Phobius"/>
    </source>
</evidence>
<feature type="transmembrane region" description="Helical" evidence="10">
    <location>
        <begin position="306"/>
        <end position="327"/>
    </location>
</feature>
<comment type="function">
    <text evidence="6">Catalyzes the glycosylation of 4,4'-diaponeurosporenoate, i.e. the esterification of glucose at the C1'' position with the carboxyl group of 4,4'-diaponeurosporenic acid, to form glycosyl-4,4'-diaponeurosporenoate. This is a step in the biosynthesis of staphyloxanthin, an orange pigment present in most staphylococci strains.</text>
</comment>
<feature type="transmembrane region" description="Helical" evidence="10">
    <location>
        <begin position="274"/>
        <end position="294"/>
    </location>
</feature>
<dbReference type="GO" id="GO:0016757">
    <property type="term" value="F:glycosyltransferase activity"/>
    <property type="evidence" value="ECO:0007669"/>
    <property type="project" value="UniProtKB-KW"/>
</dbReference>
<comment type="similarity">
    <text evidence="8">Belongs to the glycosyltransferase 2 family. CrtQ subfamily.</text>
</comment>
<dbReference type="EMBL" id="VDFG01000246">
    <property type="protein sequence ID" value="MBA4464926.1"/>
    <property type="molecule type" value="Genomic_DNA"/>
</dbReference>
<evidence type="ECO:0000256" key="7">
    <source>
        <dbReference type="ARBA" id="ARBA00037904"/>
    </source>
</evidence>
<name>A0A838WGX3_9CYAN</name>
<organism evidence="12 13">
    <name type="scientific">Cylindrospermopsis raciborskii CS-506_A</name>
    <dbReference type="NCBI Taxonomy" id="2585140"/>
    <lineage>
        <taxon>Bacteria</taxon>
        <taxon>Bacillati</taxon>
        <taxon>Cyanobacteriota</taxon>
        <taxon>Cyanophyceae</taxon>
        <taxon>Nostocales</taxon>
        <taxon>Aphanizomenonaceae</taxon>
        <taxon>Cylindrospermopsis</taxon>
    </lineage>
</organism>
<keyword evidence="10" id="KW-0812">Transmembrane</keyword>
<dbReference type="InterPro" id="IPR029044">
    <property type="entry name" value="Nucleotide-diphossugar_trans"/>
</dbReference>
<evidence type="ECO:0000313" key="12">
    <source>
        <dbReference type="EMBL" id="MBA4464926.1"/>
    </source>
</evidence>
<accession>A0A838WGX3</accession>
<keyword evidence="3" id="KW-0328">Glycosyltransferase</keyword>
<dbReference type="Gene3D" id="3.90.550.10">
    <property type="entry name" value="Spore Coat Polysaccharide Biosynthesis Protein SpsA, Chain A"/>
    <property type="match status" value="1"/>
</dbReference>
<keyword evidence="5 10" id="KW-0472">Membrane</keyword>
<dbReference type="GO" id="GO:0005886">
    <property type="term" value="C:plasma membrane"/>
    <property type="evidence" value="ECO:0007669"/>
    <property type="project" value="UniProtKB-SubCell"/>
</dbReference>
<feature type="transmembrane region" description="Helical" evidence="10">
    <location>
        <begin position="250"/>
        <end position="268"/>
    </location>
</feature>
<evidence type="ECO:0000256" key="1">
    <source>
        <dbReference type="ARBA" id="ARBA00004236"/>
    </source>
</evidence>
<proteinExistence type="inferred from homology"/>
<dbReference type="PANTHER" id="PTHR43646">
    <property type="entry name" value="GLYCOSYLTRANSFERASE"/>
    <property type="match status" value="1"/>
</dbReference>
<comment type="subcellular location">
    <subcellularLocation>
        <location evidence="1">Cell membrane</location>
    </subcellularLocation>
</comment>
<evidence type="ECO:0000259" key="11">
    <source>
        <dbReference type="Pfam" id="PF00535"/>
    </source>
</evidence>
<evidence type="ECO:0000256" key="2">
    <source>
        <dbReference type="ARBA" id="ARBA00022475"/>
    </source>
</evidence>
<dbReference type="SUPFAM" id="SSF53448">
    <property type="entry name" value="Nucleotide-diphospho-sugar transferases"/>
    <property type="match status" value="1"/>
</dbReference>
<keyword evidence="2" id="KW-1003">Cell membrane</keyword>
<dbReference type="AlphaFoldDB" id="A0A838WGX3"/>